<dbReference type="AlphaFoldDB" id="A0AAD5LZH4"/>
<accession>A0AAD5LZH4</accession>
<dbReference type="EMBL" id="JAKCXM010002047">
    <property type="protein sequence ID" value="KAJ0390484.1"/>
    <property type="molecule type" value="Genomic_DNA"/>
</dbReference>
<gene>
    <name evidence="2" type="ORF">P43SY_011040</name>
</gene>
<dbReference type="PANTHER" id="PTHR21054">
    <property type="entry name" value="ZINC METALLOPROTEINASE-RELATED"/>
    <property type="match status" value="1"/>
</dbReference>
<dbReference type="Proteomes" id="UP001209570">
    <property type="component" value="Unassembled WGS sequence"/>
</dbReference>
<comment type="caution">
    <text evidence="2">The sequence shown here is derived from an EMBL/GenBank/DDBJ whole genome shotgun (WGS) entry which is preliminary data.</text>
</comment>
<protein>
    <recommendedName>
        <fullName evidence="1">Jacalin-type lectin domain-containing protein</fullName>
    </recommendedName>
</protein>
<feature type="domain" description="Jacalin-type lectin" evidence="1">
    <location>
        <begin position="1"/>
        <end position="58"/>
    </location>
</feature>
<dbReference type="Pfam" id="PF01419">
    <property type="entry name" value="Jacalin"/>
    <property type="match status" value="2"/>
</dbReference>
<keyword evidence="3" id="KW-1185">Reference proteome</keyword>
<sequence length="368" mass="41254">MAWIDALRLHTNHRKTQRFGGNGGYVHKLFPALEEKIVGFFGSCGDQFIGRLGVVCRPLRKPMHSIIARSPLFAAVDDTSVGAIPDSGYALVRSASLPRHHFSLMGTATTGAIVVRCQRFVESIRFVSNDELLEITSELDKMTLPNDERVVDFPLRADEFFVGFTVRFGQWIHAIRFLTNQRRETQWYGSTDAPNEKTVTCADGHRLCGFFGKRGKQYIHELGLYHAPATPQSRACDEIAHPATAPAFFSVLGRSSAGSRDTDIDAAIAVGVLVVAQKKRIELVRSFSQDEIELVTKIEGQPESKTLRQYVFWCEPGELFTQIDVCLERSSMATERSSIVGICFHTMRRCSSCVLHRQHSERDDGDER</sequence>
<evidence type="ECO:0000313" key="2">
    <source>
        <dbReference type="EMBL" id="KAJ0390484.1"/>
    </source>
</evidence>
<dbReference type="InterPro" id="IPR053002">
    <property type="entry name" value="Metalloproteinase_M10B"/>
</dbReference>
<reference evidence="2" key="1">
    <citation type="submission" date="2021-12" db="EMBL/GenBank/DDBJ databases">
        <title>Prjna785345.</title>
        <authorList>
            <person name="Rujirawat T."/>
            <person name="Krajaejun T."/>
        </authorList>
    </citation>
    <scope>NUCLEOTIDE SEQUENCE</scope>
    <source>
        <strain evidence="2">Pi057C3</strain>
    </source>
</reference>
<dbReference type="SUPFAM" id="SSF51101">
    <property type="entry name" value="Mannose-binding lectins"/>
    <property type="match status" value="2"/>
</dbReference>
<dbReference type="PANTHER" id="PTHR21054:SF2">
    <property type="entry name" value="MIP04191P"/>
    <property type="match status" value="1"/>
</dbReference>
<organism evidence="2 3">
    <name type="scientific">Pythium insidiosum</name>
    <name type="common">Pythiosis disease agent</name>
    <dbReference type="NCBI Taxonomy" id="114742"/>
    <lineage>
        <taxon>Eukaryota</taxon>
        <taxon>Sar</taxon>
        <taxon>Stramenopiles</taxon>
        <taxon>Oomycota</taxon>
        <taxon>Peronosporomycetes</taxon>
        <taxon>Pythiales</taxon>
        <taxon>Pythiaceae</taxon>
        <taxon>Pythium</taxon>
    </lineage>
</organism>
<name>A0AAD5LZH4_PYTIN</name>
<dbReference type="InterPro" id="IPR001229">
    <property type="entry name" value="Jacalin-like_lectin_dom"/>
</dbReference>
<dbReference type="InterPro" id="IPR036404">
    <property type="entry name" value="Jacalin-like_lectin_dom_sf"/>
</dbReference>
<dbReference type="Gene3D" id="2.100.10.30">
    <property type="entry name" value="Jacalin-like lectin domain"/>
    <property type="match status" value="2"/>
</dbReference>
<proteinExistence type="predicted"/>
<dbReference type="PROSITE" id="PS51752">
    <property type="entry name" value="JACALIN_LECTIN"/>
    <property type="match status" value="1"/>
</dbReference>
<evidence type="ECO:0000313" key="3">
    <source>
        <dbReference type="Proteomes" id="UP001209570"/>
    </source>
</evidence>
<evidence type="ECO:0000259" key="1">
    <source>
        <dbReference type="PROSITE" id="PS51752"/>
    </source>
</evidence>